<comment type="similarity">
    <text evidence="1">Belongs to the RecJ family.</text>
</comment>
<feature type="domain" description="DHHA1" evidence="8">
    <location>
        <begin position="361"/>
        <end position="453"/>
    </location>
</feature>
<dbReference type="InterPro" id="IPR038763">
    <property type="entry name" value="DHH_sf"/>
</dbReference>
<reference evidence="10 11" key="1">
    <citation type="submission" date="2016-04" db="EMBL/GenBank/DDBJ databases">
        <authorList>
            <person name="Evans L.H."/>
            <person name="Alamgir A."/>
            <person name="Owens N."/>
            <person name="Weber N.D."/>
            <person name="Virtaneva K."/>
            <person name="Barbian K."/>
            <person name="Babar A."/>
            <person name="Rosenke K."/>
        </authorList>
    </citation>
    <scope>NUCLEOTIDE SEQUENCE [LARGE SCALE GENOMIC DNA]</scope>
    <source>
        <strain evidence="10 11">JL2886</strain>
    </source>
</reference>
<dbReference type="InterPro" id="IPR004610">
    <property type="entry name" value="RecJ"/>
</dbReference>
<evidence type="ECO:0000313" key="11">
    <source>
        <dbReference type="Proteomes" id="UP000092565"/>
    </source>
</evidence>
<dbReference type="Gene3D" id="3.90.1640.30">
    <property type="match status" value="1"/>
</dbReference>
<protein>
    <recommendedName>
        <fullName evidence="2">Single-stranded-DNA-specific exonuclease RecJ</fullName>
    </recommendedName>
</protein>
<dbReference type="Pfam" id="PF17768">
    <property type="entry name" value="RecJ_OB"/>
    <property type="match status" value="1"/>
</dbReference>
<dbReference type="EMBL" id="CP015124">
    <property type="protein sequence ID" value="ANP35864.1"/>
    <property type="molecule type" value="Genomic_DNA"/>
</dbReference>
<keyword evidence="5 10" id="KW-0269">Exonuclease</keyword>
<dbReference type="Pfam" id="PF02272">
    <property type="entry name" value="DHHA1"/>
    <property type="match status" value="1"/>
</dbReference>
<dbReference type="AlphaFoldDB" id="A0A1B0ZP52"/>
<dbReference type="PANTHER" id="PTHR30255:SF2">
    <property type="entry name" value="SINGLE-STRANDED-DNA-SPECIFIC EXONUCLEASE RECJ"/>
    <property type="match status" value="1"/>
</dbReference>
<keyword evidence="6" id="KW-0175">Coiled coil</keyword>
<evidence type="ECO:0000259" key="8">
    <source>
        <dbReference type="Pfam" id="PF02272"/>
    </source>
</evidence>
<sequence length="581" mass="60955">MSFLGVEQSLTGRRWLGPGIDLERAAEAMAQQTGLPAAVCQVLARRGVPAHEATGFLTPALKDLLPDPRRMKDMETAAARFLEAVEQRQRIAIFADYDVDGGSSAALLLVWLRAMGQDATLYIPDRIDEGYGPNDAAMSALARDHDLIVCVDCGTLSHGPIAAAKGADVIVLDHHLGGETLPDCVAVVNPNRQDEDGDLGYFCAAGVVFLMLVEVRRQAREKGLGTGPDLMALLDLVALATVADVAPLIGANRALVRQGLKVMAARKRVGLVALADVSRMDSAPSTYHLGFLLGPRVNAGGRIGKADLGARLLASDNPHEAAALAERLDQLNTERRDIENAVRAAALEQAEARGLDAPLVWAAGEGWHPGVVGIVASRLKEAAGRPAVVIGLDGDEGKGSGRSVSGIDLGAAIQRLANEGQLIKGGGHKMAAGLTVARDRLEKAMARLGDLLAKQGAGDLGPADVKLDGMLMPGAASINLIEQIEQAGPFGAGAPAPRYAFPDLEVRFAKRVGESHLKLSLSDGLSSGIDAICFGAFDTDLGPRLLDHGGARFHFAGRLEINTWGGRQSPQLRLEDAAPAS</sequence>
<proteinExistence type="inferred from homology"/>
<dbReference type="GO" id="GO:0006310">
    <property type="term" value="P:DNA recombination"/>
    <property type="evidence" value="ECO:0007669"/>
    <property type="project" value="InterPro"/>
</dbReference>
<name>A0A1B0ZP52_9RHOB</name>
<dbReference type="SUPFAM" id="SSF64182">
    <property type="entry name" value="DHH phosphoesterases"/>
    <property type="match status" value="1"/>
</dbReference>
<evidence type="ECO:0000256" key="2">
    <source>
        <dbReference type="ARBA" id="ARBA00019841"/>
    </source>
</evidence>
<feature type="coiled-coil region" evidence="6">
    <location>
        <begin position="321"/>
        <end position="348"/>
    </location>
</feature>
<dbReference type="RefSeq" id="WP_065270929.1">
    <property type="nucleotide sequence ID" value="NZ_CP015124.1"/>
</dbReference>
<keyword evidence="3" id="KW-0540">Nuclease</keyword>
<dbReference type="InterPro" id="IPR003156">
    <property type="entry name" value="DHHA1_dom"/>
</dbReference>
<dbReference type="InterPro" id="IPR001667">
    <property type="entry name" value="DDH_dom"/>
</dbReference>
<dbReference type="Proteomes" id="UP000092565">
    <property type="component" value="Chromosome"/>
</dbReference>
<evidence type="ECO:0000256" key="1">
    <source>
        <dbReference type="ARBA" id="ARBA00005915"/>
    </source>
</evidence>
<dbReference type="PANTHER" id="PTHR30255">
    <property type="entry name" value="SINGLE-STRANDED-DNA-SPECIFIC EXONUCLEASE RECJ"/>
    <property type="match status" value="1"/>
</dbReference>
<feature type="domain" description="DDH" evidence="7">
    <location>
        <begin position="90"/>
        <end position="241"/>
    </location>
</feature>
<gene>
    <name evidence="10" type="primary">recJ</name>
    <name evidence="10" type="ORF">JL2886_00940</name>
</gene>
<dbReference type="GO" id="GO:0003676">
    <property type="term" value="F:nucleic acid binding"/>
    <property type="evidence" value="ECO:0007669"/>
    <property type="project" value="InterPro"/>
</dbReference>
<evidence type="ECO:0000256" key="4">
    <source>
        <dbReference type="ARBA" id="ARBA00022801"/>
    </source>
</evidence>
<evidence type="ECO:0000259" key="7">
    <source>
        <dbReference type="Pfam" id="PF01368"/>
    </source>
</evidence>
<dbReference type="GO" id="GO:0008409">
    <property type="term" value="F:5'-3' exonuclease activity"/>
    <property type="evidence" value="ECO:0007669"/>
    <property type="project" value="InterPro"/>
</dbReference>
<evidence type="ECO:0000256" key="3">
    <source>
        <dbReference type="ARBA" id="ARBA00022722"/>
    </source>
</evidence>
<dbReference type="InterPro" id="IPR051673">
    <property type="entry name" value="SSDNA_exonuclease_RecJ"/>
</dbReference>
<feature type="domain" description="RecJ OB" evidence="9">
    <location>
        <begin position="468"/>
        <end position="576"/>
    </location>
</feature>
<dbReference type="OrthoDB" id="9809852at2"/>
<evidence type="ECO:0000256" key="6">
    <source>
        <dbReference type="SAM" id="Coils"/>
    </source>
</evidence>
<dbReference type="InterPro" id="IPR041122">
    <property type="entry name" value="RecJ_OB"/>
</dbReference>
<keyword evidence="4" id="KW-0378">Hydrolase</keyword>
<evidence type="ECO:0000259" key="9">
    <source>
        <dbReference type="Pfam" id="PF17768"/>
    </source>
</evidence>
<accession>A0A1B0ZP52</accession>
<dbReference type="Gene3D" id="3.10.310.30">
    <property type="match status" value="1"/>
</dbReference>
<dbReference type="PATRIC" id="fig|60890.4.peg.917"/>
<keyword evidence="11" id="KW-1185">Reference proteome</keyword>
<organism evidence="10 11">
    <name type="scientific">Phaeobacter gallaeciensis</name>
    <dbReference type="NCBI Taxonomy" id="60890"/>
    <lineage>
        <taxon>Bacteria</taxon>
        <taxon>Pseudomonadati</taxon>
        <taxon>Pseudomonadota</taxon>
        <taxon>Alphaproteobacteria</taxon>
        <taxon>Rhodobacterales</taxon>
        <taxon>Roseobacteraceae</taxon>
        <taxon>Phaeobacter</taxon>
    </lineage>
</organism>
<evidence type="ECO:0000313" key="10">
    <source>
        <dbReference type="EMBL" id="ANP35864.1"/>
    </source>
</evidence>
<dbReference type="NCBIfam" id="TIGR00644">
    <property type="entry name" value="recJ"/>
    <property type="match status" value="1"/>
</dbReference>
<evidence type="ECO:0000256" key="5">
    <source>
        <dbReference type="ARBA" id="ARBA00022839"/>
    </source>
</evidence>
<dbReference type="GO" id="GO:0006281">
    <property type="term" value="P:DNA repair"/>
    <property type="evidence" value="ECO:0007669"/>
    <property type="project" value="InterPro"/>
</dbReference>
<dbReference type="Pfam" id="PF01368">
    <property type="entry name" value="DHH"/>
    <property type="match status" value="1"/>
</dbReference>